<organism evidence="2 3">
    <name type="scientific">Trypanosoma theileri</name>
    <dbReference type="NCBI Taxonomy" id="67003"/>
    <lineage>
        <taxon>Eukaryota</taxon>
        <taxon>Discoba</taxon>
        <taxon>Euglenozoa</taxon>
        <taxon>Kinetoplastea</taxon>
        <taxon>Metakinetoplastina</taxon>
        <taxon>Trypanosomatida</taxon>
        <taxon>Trypanosomatidae</taxon>
        <taxon>Trypanosoma</taxon>
    </lineage>
</organism>
<keyword evidence="3" id="KW-1185">Reference proteome</keyword>
<proteinExistence type="predicted"/>
<dbReference type="OrthoDB" id="266050at2759"/>
<accession>A0A1X0P8P1</accession>
<dbReference type="Proteomes" id="UP000192257">
    <property type="component" value="Unassembled WGS sequence"/>
</dbReference>
<sequence length="231" mass="26573">MFLGEDDDLPEPTPYDTRFSQEARLLRLEKEMALLKKQWCGCRGGPSQSLERYSDVNPTEISEKKVERSCSPDSGLGTSLECRSDNGQVDKVQYELRQIVPHLSPEFICSERDAVLLLSVIRSGSTSRGTESWGERVAVLESERRTLQNKLDRKHQECEELKDAVADLKQKLRSTQQQAQASSSLLSQKREEVRKQLLLEESRTQKLQVRNGKLEMEIDRLKDMLHSHMRK</sequence>
<dbReference type="AlphaFoldDB" id="A0A1X0P8P1"/>
<gene>
    <name evidence="2" type="ORF">TM35_000025210</name>
</gene>
<feature type="coiled-coil region" evidence="1">
    <location>
        <begin position="204"/>
        <end position="231"/>
    </location>
</feature>
<evidence type="ECO:0000313" key="3">
    <source>
        <dbReference type="Proteomes" id="UP000192257"/>
    </source>
</evidence>
<feature type="coiled-coil region" evidence="1">
    <location>
        <begin position="137"/>
        <end position="178"/>
    </location>
</feature>
<name>A0A1X0P8P1_9TRYP</name>
<comment type="caution">
    <text evidence="2">The sequence shown here is derived from an EMBL/GenBank/DDBJ whole genome shotgun (WGS) entry which is preliminary data.</text>
</comment>
<evidence type="ECO:0000313" key="2">
    <source>
        <dbReference type="EMBL" id="ORC93195.1"/>
    </source>
</evidence>
<evidence type="ECO:0000256" key="1">
    <source>
        <dbReference type="SAM" id="Coils"/>
    </source>
</evidence>
<dbReference type="EMBL" id="NBCO01000002">
    <property type="protein sequence ID" value="ORC93195.1"/>
    <property type="molecule type" value="Genomic_DNA"/>
</dbReference>
<keyword evidence="1" id="KW-0175">Coiled coil</keyword>
<protein>
    <submittedName>
        <fullName evidence="2">Uncharacterized protein</fullName>
    </submittedName>
</protein>
<dbReference type="VEuPathDB" id="TriTrypDB:TM35_000025210"/>
<dbReference type="GeneID" id="39981619"/>
<dbReference type="RefSeq" id="XP_028887261.1">
    <property type="nucleotide sequence ID" value="XM_029021839.1"/>
</dbReference>
<reference evidence="2 3" key="1">
    <citation type="submission" date="2017-03" db="EMBL/GenBank/DDBJ databases">
        <title>An alternative strategy for trypanosome survival in the mammalian bloodstream revealed through genome and transcriptome analysis of the ubiquitous bovine parasite Trypanosoma (Megatrypanum) theileri.</title>
        <authorList>
            <person name="Kelly S."/>
            <person name="Ivens A."/>
            <person name="Mott A."/>
            <person name="O'Neill E."/>
            <person name="Emms D."/>
            <person name="Macleod O."/>
            <person name="Voorheis P."/>
            <person name="Matthews J."/>
            <person name="Matthews K."/>
            <person name="Carrington M."/>
        </authorList>
    </citation>
    <scope>NUCLEOTIDE SEQUENCE [LARGE SCALE GENOMIC DNA]</scope>
    <source>
        <strain evidence="2">Edinburgh</strain>
    </source>
</reference>